<dbReference type="Proteomes" id="UP000027238">
    <property type="component" value="Unassembled WGS sequence"/>
</dbReference>
<gene>
    <name evidence="1" type="ORF">CSUB01_10155</name>
</gene>
<keyword evidence="2" id="KW-1185">Reference proteome</keyword>
<protein>
    <recommendedName>
        <fullName evidence="3">Transposase Helix-turn-helix domain-containing protein</fullName>
    </recommendedName>
</protein>
<accession>A0A066X2G9</accession>
<dbReference type="AlphaFoldDB" id="A0A066X2G9"/>
<evidence type="ECO:0000313" key="1">
    <source>
        <dbReference type="EMBL" id="KDN63338.1"/>
    </source>
</evidence>
<dbReference type="EMBL" id="JMSE01001245">
    <property type="protein sequence ID" value="KDN63338.1"/>
    <property type="molecule type" value="Genomic_DNA"/>
</dbReference>
<dbReference type="eggNOG" id="KOG4585">
    <property type="taxonomic scope" value="Eukaryota"/>
</dbReference>
<proteinExistence type="predicted"/>
<name>A0A066X2G9_COLSU</name>
<comment type="caution">
    <text evidence="1">The sequence shown here is derived from an EMBL/GenBank/DDBJ whole genome shotgun (WGS) entry which is preliminary data.</text>
</comment>
<dbReference type="OrthoDB" id="4954565at2759"/>
<sequence>MDNYHEILMAVAAAAATVVSASTAAVVDDTLIHDNEGKKQYIHPGGVEYARQIADFFLSGSEEQFRGLFRIGKPDFYRLSVEQKLMVLLYVLGQGESQRNTAHLFQMAHSTVSAIIQQLLPAIVTLHTEVVTLPGQQYVSPSIELSPRDYCFTGCIRAVDGTLVKAHIPLQQPEAILLP</sequence>
<evidence type="ECO:0000313" key="2">
    <source>
        <dbReference type="Proteomes" id="UP000027238"/>
    </source>
</evidence>
<dbReference type="HOGENOM" id="CLU_1503353_0_0_1"/>
<organism evidence="1 2">
    <name type="scientific">Colletotrichum sublineola</name>
    <name type="common">Sorghum anthracnose fungus</name>
    <dbReference type="NCBI Taxonomy" id="1173701"/>
    <lineage>
        <taxon>Eukaryota</taxon>
        <taxon>Fungi</taxon>
        <taxon>Dikarya</taxon>
        <taxon>Ascomycota</taxon>
        <taxon>Pezizomycotina</taxon>
        <taxon>Sordariomycetes</taxon>
        <taxon>Hypocreomycetidae</taxon>
        <taxon>Glomerellales</taxon>
        <taxon>Glomerellaceae</taxon>
        <taxon>Colletotrichum</taxon>
        <taxon>Colletotrichum graminicola species complex</taxon>
    </lineage>
</organism>
<reference evidence="2" key="1">
    <citation type="journal article" date="2014" name="Genome Announc.">
        <title>Draft genome sequence of Colletotrichum sublineola, a destructive pathogen of cultivated sorghum.</title>
        <authorList>
            <person name="Baroncelli R."/>
            <person name="Sanz-Martin J.M."/>
            <person name="Rech G.E."/>
            <person name="Sukno S.A."/>
            <person name="Thon M.R."/>
        </authorList>
    </citation>
    <scope>NUCLEOTIDE SEQUENCE [LARGE SCALE GENOMIC DNA]</scope>
    <source>
        <strain evidence="2">TX430BB</strain>
    </source>
</reference>
<dbReference type="STRING" id="1173701.A0A066X2G9"/>
<evidence type="ECO:0008006" key="3">
    <source>
        <dbReference type="Google" id="ProtNLM"/>
    </source>
</evidence>